<dbReference type="GO" id="GO:0004497">
    <property type="term" value="F:monooxygenase activity"/>
    <property type="evidence" value="ECO:0007669"/>
    <property type="project" value="UniProtKB-KW"/>
</dbReference>
<dbReference type="EMBL" id="JAULSR010000002">
    <property type="protein sequence ID" value="KAK0629654.1"/>
    <property type="molecule type" value="Genomic_DNA"/>
</dbReference>
<protein>
    <recommendedName>
        <fullName evidence="5">FAD-binding domain-containing protein</fullName>
    </recommendedName>
</protein>
<keyword evidence="1" id="KW-0285">Flavoprotein</keyword>
<keyword evidence="4" id="KW-0503">Monooxygenase</keyword>
<evidence type="ECO:0000256" key="3">
    <source>
        <dbReference type="ARBA" id="ARBA00023002"/>
    </source>
</evidence>
<proteinExistence type="predicted"/>
<accession>A0AA39X996</accession>
<dbReference type="Proteomes" id="UP001174934">
    <property type="component" value="Unassembled WGS sequence"/>
</dbReference>
<gene>
    <name evidence="6" type="ORF">B0T17DRAFT_589375</name>
</gene>
<evidence type="ECO:0000256" key="4">
    <source>
        <dbReference type="ARBA" id="ARBA00023033"/>
    </source>
</evidence>
<sequence>MPAPEIAIIGGGPCGLILARLLESKGVVDYLVYERDESDGSNPNEGGSLDLHPETGQRALQEAGLFGEFERYARYDDTVFTITDKLGNRLVEIGQGRDAPEIDRHELRHILLNSIPKEKIKWGHSLTIVTLGEDGKHVLHFGNGLVISGVRLIVGADGAWSKVRPMVCITQATPKYTGKTVLATTISNANPLYETTAAKVGPGSSLAISSGKYIMTQRQGDGSYRTSFGVHSLDNNPFSGDIETTRRLLLSSTYYADWSEDHKALIRQATHLRAWPLHSLAAEDMGWMSVPGLTLTGDAAHLSFIGGEGVNMAMADSLQLALKIVEHGMNNLDQAVREYESGMFPRGIAGIEEGKVMESVMHGEDPGAFIQLVSS</sequence>
<organism evidence="6 7">
    <name type="scientific">Bombardia bombarda</name>
    <dbReference type="NCBI Taxonomy" id="252184"/>
    <lineage>
        <taxon>Eukaryota</taxon>
        <taxon>Fungi</taxon>
        <taxon>Dikarya</taxon>
        <taxon>Ascomycota</taxon>
        <taxon>Pezizomycotina</taxon>
        <taxon>Sordariomycetes</taxon>
        <taxon>Sordariomycetidae</taxon>
        <taxon>Sordariales</taxon>
        <taxon>Lasiosphaeriaceae</taxon>
        <taxon>Bombardia</taxon>
    </lineage>
</organism>
<evidence type="ECO:0000256" key="1">
    <source>
        <dbReference type="ARBA" id="ARBA00022630"/>
    </source>
</evidence>
<keyword evidence="7" id="KW-1185">Reference proteome</keyword>
<evidence type="ECO:0000256" key="2">
    <source>
        <dbReference type="ARBA" id="ARBA00022827"/>
    </source>
</evidence>
<name>A0AA39X996_9PEZI</name>
<feature type="domain" description="FAD-binding" evidence="5">
    <location>
        <begin position="6"/>
        <end position="327"/>
    </location>
</feature>
<dbReference type="Gene3D" id="3.50.50.60">
    <property type="entry name" value="FAD/NAD(P)-binding domain"/>
    <property type="match status" value="1"/>
</dbReference>
<dbReference type="Pfam" id="PF01494">
    <property type="entry name" value="FAD_binding_3"/>
    <property type="match status" value="1"/>
</dbReference>
<keyword evidence="3" id="KW-0560">Oxidoreductase</keyword>
<dbReference type="GO" id="GO:0071949">
    <property type="term" value="F:FAD binding"/>
    <property type="evidence" value="ECO:0007669"/>
    <property type="project" value="InterPro"/>
</dbReference>
<dbReference type="AlphaFoldDB" id="A0AA39X996"/>
<evidence type="ECO:0000259" key="5">
    <source>
        <dbReference type="Pfam" id="PF01494"/>
    </source>
</evidence>
<keyword evidence="2" id="KW-0274">FAD</keyword>
<evidence type="ECO:0000313" key="6">
    <source>
        <dbReference type="EMBL" id="KAK0629654.1"/>
    </source>
</evidence>
<dbReference type="InterPro" id="IPR002938">
    <property type="entry name" value="FAD-bd"/>
</dbReference>
<evidence type="ECO:0000313" key="7">
    <source>
        <dbReference type="Proteomes" id="UP001174934"/>
    </source>
</evidence>
<dbReference type="PANTHER" id="PTHR46972:SF1">
    <property type="entry name" value="FAD DEPENDENT OXIDOREDUCTASE DOMAIN-CONTAINING PROTEIN"/>
    <property type="match status" value="1"/>
</dbReference>
<dbReference type="PANTHER" id="PTHR46972">
    <property type="entry name" value="MONOOXYGENASE ASQM-RELATED"/>
    <property type="match status" value="1"/>
</dbReference>
<dbReference type="PRINTS" id="PR00420">
    <property type="entry name" value="RNGMNOXGNASE"/>
</dbReference>
<dbReference type="SUPFAM" id="SSF51905">
    <property type="entry name" value="FAD/NAD(P)-binding domain"/>
    <property type="match status" value="1"/>
</dbReference>
<dbReference type="InterPro" id="IPR036188">
    <property type="entry name" value="FAD/NAD-bd_sf"/>
</dbReference>
<comment type="caution">
    <text evidence="6">The sequence shown here is derived from an EMBL/GenBank/DDBJ whole genome shotgun (WGS) entry which is preliminary data.</text>
</comment>
<reference evidence="6" key="1">
    <citation type="submission" date="2023-06" db="EMBL/GenBank/DDBJ databases">
        <title>Genome-scale phylogeny and comparative genomics of the fungal order Sordariales.</title>
        <authorList>
            <consortium name="Lawrence Berkeley National Laboratory"/>
            <person name="Hensen N."/>
            <person name="Bonometti L."/>
            <person name="Westerberg I."/>
            <person name="Brannstrom I.O."/>
            <person name="Guillou S."/>
            <person name="Cros-Aarteil S."/>
            <person name="Calhoun S."/>
            <person name="Haridas S."/>
            <person name="Kuo A."/>
            <person name="Mondo S."/>
            <person name="Pangilinan J."/>
            <person name="Riley R."/>
            <person name="LaButti K."/>
            <person name="Andreopoulos B."/>
            <person name="Lipzen A."/>
            <person name="Chen C."/>
            <person name="Yanf M."/>
            <person name="Daum C."/>
            <person name="Ng V."/>
            <person name="Clum A."/>
            <person name="Steindorff A."/>
            <person name="Ohm R."/>
            <person name="Martin F."/>
            <person name="Silar P."/>
            <person name="Natvig D."/>
            <person name="Lalanne C."/>
            <person name="Gautier V."/>
            <person name="Ament-velasquez S.L."/>
            <person name="Kruys A."/>
            <person name="Hutchinson M.I."/>
            <person name="Powell A.J."/>
            <person name="Barry K."/>
            <person name="Miller A.N."/>
            <person name="Grigoriev I.V."/>
            <person name="Debuchy R."/>
            <person name="Gladieux P."/>
            <person name="Thoren M.H."/>
            <person name="Johannesson H."/>
        </authorList>
    </citation>
    <scope>NUCLEOTIDE SEQUENCE</scope>
    <source>
        <strain evidence="6">SMH3391-2</strain>
    </source>
</reference>